<dbReference type="EMBL" id="GBXM01042446">
    <property type="protein sequence ID" value="JAH66131.1"/>
    <property type="molecule type" value="Transcribed_RNA"/>
</dbReference>
<protein>
    <submittedName>
        <fullName evidence="1">Uncharacterized protein</fullName>
    </submittedName>
</protein>
<sequence>MTSYNIKTMIQGTISDRNVTQSGDG</sequence>
<evidence type="ECO:0000313" key="1">
    <source>
        <dbReference type="EMBL" id="JAH81913.1"/>
    </source>
</evidence>
<reference evidence="1" key="2">
    <citation type="journal article" date="2015" name="Fish Shellfish Immunol.">
        <title>Early steps in the European eel (Anguilla anguilla)-Vibrio vulnificus interaction in the gills: Role of the RtxA13 toxin.</title>
        <authorList>
            <person name="Callol A."/>
            <person name="Pajuelo D."/>
            <person name="Ebbesson L."/>
            <person name="Teles M."/>
            <person name="MacKenzie S."/>
            <person name="Amaro C."/>
        </authorList>
    </citation>
    <scope>NUCLEOTIDE SEQUENCE</scope>
</reference>
<dbReference type="EMBL" id="GBXM01026664">
    <property type="protein sequence ID" value="JAH81913.1"/>
    <property type="molecule type" value="Transcribed_RNA"/>
</dbReference>
<proteinExistence type="predicted"/>
<dbReference type="AlphaFoldDB" id="A0A0E9VXC8"/>
<organism evidence="1">
    <name type="scientific">Anguilla anguilla</name>
    <name type="common">European freshwater eel</name>
    <name type="synonym">Muraena anguilla</name>
    <dbReference type="NCBI Taxonomy" id="7936"/>
    <lineage>
        <taxon>Eukaryota</taxon>
        <taxon>Metazoa</taxon>
        <taxon>Chordata</taxon>
        <taxon>Craniata</taxon>
        <taxon>Vertebrata</taxon>
        <taxon>Euteleostomi</taxon>
        <taxon>Actinopterygii</taxon>
        <taxon>Neopterygii</taxon>
        <taxon>Teleostei</taxon>
        <taxon>Anguilliformes</taxon>
        <taxon>Anguillidae</taxon>
        <taxon>Anguilla</taxon>
    </lineage>
</organism>
<reference evidence="1" key="1">
    <citation type="submission" date="2014-11" db="EMBL/GenBank/DDBJ databases">
        <authorList>
            <person name="Amaro Gonzalez C."/>
        </authorList>
    </citation>
    <scope>NUCLEOTIDE SEQUENCE</scope>
</reference>
<name>A0A0E9VXC8_ANGAN</name>
<accession>A0A0E9VXC8</accession>